<proteinExistence type="predicted"/>
<dbReference type="EMBL" id="QRHL01000015">
    <property type="protein sequence ID" value="RHF71401.1"/>
    <property type="molecule type" value="Genomic_DNA"/>
</dbReference>
<dbReference type="Proteomes" id="UP000284676">
    <property type="component" value="Unassembled WGS sequence"/>
</dbReference>
<evidence type="ECO:0000313" key="1">
    <source>
        <dbReference type="EMBL" id="RHF71401.1"/>
    </source>
</evidence>
<organism evidence="1 2">
    <name type="scientific">Fusobacterium mortiferum</name>
    <dbReference type="NCBI Taxonomy" id="850"/>
    <lineage>
        <taxon>Bacteria</taxon>
        <taxon>Fusobacteriati</taxon>
        <taxon>Fusobacteriota</taxon>
        <taxon>Fusobacteriia</taxon>
        <taxon>Fusobacteriales</taxon>
        <taxon>Fusobacteriaceae</taxon>
        <taxon>Fusobacterium</taxon>
    </lineage>
</organism>
<evidence type="ECO:0000313" key="2">
    <source>
        <dbReference type="Proteomes" id="UP000284676"/>
    </source>
</evidence>
<name>A0A414PSF2_FUSMR</name>
<gene>
    <name evidence="1" type="ORF">DW663_08635</name>
</gene>
<dbReference type="RefSeq" id="WP_040493588.1">
    <property type="nucleotide sequence ID" value="NZ_CP028102.1"/>
</dbReference>
<accession>A0A414PSF2</accession>
<protein>
    <recommendedName>
        <fullName evidence="3">Molecular chaperone</fullName>
    </recommendedName>
</protein>
<comment type="caution">
    <text evidence="1">The sequence shown here is derived from an EMBL/GenBank/DDBJ whole genome shotgun (WGS) entry which is preliminary data.</text>
</comment>
<reference evidence="1 2" key="1">
    <citation type="submission" date="2018-08" db="EMBL/GenBank/DDBJ databases">
        <title>A genome reference for cultivated species of the human gut microbiota.</title>
        <authorList>
            <person name="Zou Y."/>
            <person name="Xue W."/>
            <person name="Luo G."/>
        </authorList>
    </citation>
    <scope>NUCLEOTIDE SEQUENCE [LARGE SCALE GENOMIC DNA]</scope>
    <source>
        <strain evidence="1 2">AM25-1</strain>
    </source>
</reference>
<sequence length="237" mass="26849">MRYILIFLFLLKTISFSFLIDSIDFDEEVGGNGYREYKIYNQSMHRAIYKVKISGVGDIDITKDMSIYPNILSLDPNTYGVLKIYGGSSTNLPTGEYSFKLTFTPIVVPELKKGKEDKITGGSTIGLVPEIIMTAHVGNPKREETLDVENIQFYTKENKKLVCKMDVINNSHASITLGAQFKDRERNKADSKRLGRVSGNSRETFEVEINNFNAGDDIVYIELYNTQKGVFINKKIK</sequence>
<evidence type="ECO:0008006" key="3">
    <source>
        <dbReference type="Google" id="ProtNLM"/>
    </source>
</evidence>
<dbReference type="AlphaFoldDB" id="A0A414PSF2"/>